<evidence type="ECO:0000256" key="1">
    <source>
        <dbReference type="ARBA" id="ARBA00004651"/>
    </source>
</evidence>
<organism evidence="13 14">
    <name type="scientific">Porites lobata</name>
    <dbReference type="NCBI Taxonomy" id="104759"/>
    <lineage>
        <taxon>Eukaryota</taxon>
        <taxon>Metazoa</taxon>
        <taxon>Cnidaria</taxon>
        <taxon>Anthozoa</taxon>
        <taxon>Hexacorallia</taxon>
        <taxon>Scleractinia</taxon>
        <taxon>Fungiina</taxon>
        <taxon>Poritidae</taxon>
        <taxon>Porites</taxon>
    </lineage>
</organism>
<dbReference type="PROSITE" id="PS50262">
    <property type="entry name" value="G_PROTEIN_RECEP_F1_2"/>
    <property type="match status" value="1"/>
</dbReference>
<dbReference type="Pfam" id="PF00001">
    <property type="entry name" value="7tm_1"/>
    <property type="match status" value="1"/>
</dbReference>
<sequence length="282" mass="32201">VLSNAQVITWSCVLTWEAVFITLGNLFTIITFTFIKKLRAKKSLYLVINMAFADLLLGSLCLPISIFTLVTYQQLSQESSPVFLKMIIVVFAQTSFISAALISAERFYAIYWPLKHRTLSTRAYRLVMFTVWLLAILGSISTFFLLKFLSIVDLYFLLCLYGLSIVLTICGLTMGIWRKFQQKTVPHHQNRALQNRRLTNTLLFASLIASGSWIPTIVYNLMVFLGYKITNNIFLVTFLIFFFNSLVNPVLYALRIPESKQALSLFFFTRREVIGSKGNTGT</sequence>
<feature type="transmembrane region" description="Helical" evidence="11">
    <location>
        <begin position="198"/>
        <end position="227"/>
    </location>
</feature>
<accession>A0ABN8N4P0</accession>
<evidence type="ECO:0000259" key="12">
    <source>
        <dbReference type="PROSITE" id="PS50262"/>
    </source>
</evidence>
<feature type="transmembrane region" description="Helical" evidence="11">
    <location>
        <begin position="154"/>
        <end position="177"/>
    </location>
</feature>
<feature type="domain" description="G-protein coupled receptors family 1 profile" evidence="12">
    <location>
        <begin position="24"/>
        <end position="252"/>
    </location>
</feature>
<feature type="transmembrane region" description="Helical" evidence="11">
    <location>
        <begin position="233"/>
        <end position="254"/>
    </location>
</feature>
<dbReference type="PRINTS" id="PR00237">
    <property type="entry name" value="GPCRRHODOPSN"/>
</dbReference>
<name>A0ABN8N4P0_9CNID</name>
<proteinExistence type="inferred from homology"/>
<feature type="transmembrane region" description="Helical" evidence="11">
    <location>
        <begin position="13"/>
        <end position="35"/>
    </location>
</feature>
<feature type="transmembrane region" description="Helical" evidence="11">
    <location>
        <begin position="47"/>
        <end position="70"/>
    </location>
</feature>
<comment type="caution">
    <text evidence="13">The sequence shown here is derived from an EMBL/GenBank/DDBJ whole genome shotgun (WGS) entry which is preliminary data.</text>
</comment>
<dbReference type="PANTHER" id="PTHR24246:SF27">
    <property type="entry name" value="ADENOSINE RECEPTOR, ISOFORM A"/>
    <property type="match status" value="1"/>
</dbReference>
<feature type="transmembrane region" description="Helical" evidence="11">
    <location>
        <begin position="82"/>
        <end position="102"/>
    </location>
</feature>
<dbReference type="InterPro" id="IPR000276">
    <property type="entry name" value="GPCR_Rhodpsn"/>
</dbReference>
<evidence type="ECO:0000256" key="8">
    <source>
        <dbReference type="ARBA" id="ARBA00023180"/>
    </source>
</evidence>
<evidence type="ECO:0000256" key="4">
    <source>
        <dbReference type="ARBA" id="ARBA00022989"/>
    </source>
</evidence>
<gene>
    <name evidence="13" type="ORF">PLOB_00000818</name>
</gene>
<keyword evidence="2" id="KW-1003">Cell membrane</keyword>
<feature type="transmembrane region" description="Helical" evidence="11">
    <location>
        <begin position="123"/>
        <end position="148"/>
    </location>
</feature>
<keyword evidence="5 10" id="KW-0297">G-protein coupled receptor</keyword>
<dbReference type="PROSITE" id="PS00237">
    <property type="entry name" value="G_PROTEIN_RECEP_F1_1"/>
    <property type="match status" value="1"/>
</dbReference>
<keyword evidence="9 10" id="KW-0807">Transducer</keyword>
<feature type="non-terminal residue" evidence="13">
    <location>
        <position position="282"/>
    </location>
</feature>
<evidence type="ECO:0000256" key="6">
    <source>
        <dbReference type="ARBA" id="ARBA00023136"/>
    </source>
</evidence>
<evidence type="ECO:0000313" key="14">
    <source>
        <dbReference type="Proteomes" id="UP001159405"/>
    </source>
</evidence>
<evidence type="ECO:0000256" key="7">
    <source>
        <dbReference type="ARBA" id="ARBA00023170"/>
    </source>
</evidence>
<keyword evidence="6 11" id="KW-0472">Membrane</keyword>
<feature type="non-terminal residue" evidence="13">
    <location>
        <position position="1"/>
    </location>
</feature>
<keyword evidence="3 10" id="KW-0812">Transmembrane</keyword>
<evidence type="ECO:0000256" key="11">
    <source>
        <dbReference type="SAM" id="Phobius"/>
    </source>
</evidence>
<dbReference type="SUPFAM" id="SSF81321">
    <property type="entry name" value="Family A G protein-coupled receptor-like"/>
    <property type="match status" value="1"/>
</dbReference>
<evidence type="ECO:0000313" key="13">
    <source>
        <dbReference type="EMBL" id="CAH3043004.1"/>
    </source>
</evidence>
<dbReference type="Gene3D" id="1.20.1070.10">
    <property type="entry name" value="Rhodopsin 7-helix transmembrane proteins"/>
    <property type="match status" value="1"/>
</dbReference>
<evidence type="ECO:0000256" key="3">
    <source>
        <dbReference type="ARBA" id="ARBA00022692"/>
    </source>
</evidence>
<dbReference type="Proteomes" id="UP001159405">
    <property type="component" value="Unassembled WGS sequence"/>
</dbReference>
<dbReference type="PANTHER" id="PTHR24246">
    <property type="entry name" value="OLFACTORY RECEPTOR AND ADENOSINE RECEPTOR"/>
    <property type="match status" value="1"/>
</dbReference>
<protein>
    <recommendedName>
        <fullName evidence="12">G-protein coupled receptors family 1 profile domain-containing protein</fullName>
    </recommendedName>
</protein>
<evidence type="ECO:0000256" key="10">
    <source>
        <dbReference type="RuleBase" id="RU000688"/>
    </source>
</evidence>
<comment type="similarity">
    <text evidence="10">Belongs to the G-protein coupled receptor 1 family.</text>
</comment>
<reference evidence="13 14" key="1">
    <citation type="submission" date="2022-05" db="EMBL/GenBank/DDBJ databases">
        <authorList>
            <consortium name="Genoscope - CEA"/>
            <person name="William W."/>
        </authorList>
    </citation>
    <scope>NUCLEOTIDE SEQUENCE [LARGE SCALE GENOMIC DNA]</scope>
</reference>
<keyword evidence="14" id="KW-1185">Reference proteome</keyword>
<keyword evidence="8" id="KW-0325">Glycoprotein</keyword>
<dbReference type="CDD" id="cd00637">
    <property type="entry name" value="7tm_classA_rhodopsin-like"/>
    <property type="match status" value="1"/>
</dbReference>
<keyword evidence="7 10" id="KW-0675">Receptor</keyword>
<dbReference type="EMBL" id="CALNXK010000010">
    <property type="protein sequence ID" value="CAH3043004.1"/>
    <property type="molecule type" value="Genomic_DNA"/>
</dbReference>
<keyword evidence="4 11" id="KW-1133">Transmembrane helix</keyword>
<comment type="subcellular location">
    <subcellularLocation>
        <location evidence="1">Cell membrane</location>
        <topology evidence="1">Multi-pass membrane protein</topology>
    </subcellularLocation>
</comment>
<dbReference type="InterPro" id="IPR017452">
    <property type="entry name" value="GPCR_Rhodpsn_7TM"/>
</dbReference>
<evidence type="ECO:0000256" key="5">
    <source>
        <dbReference type="ARBA" id="ARBA00023040"/>
    </source>
</evidence>
<evidence type="ECO:0000256" key="9">
    <source>
        <dbReference type="ARBA" id="ARBA00023224"/>
    </source>
</evidence>
<evidence type="ECO:0000256" key="2">
    <source>
        <dbReference type="ARBA" id="ARBA00022475"/>
    </source>
</evidence>